<reference evidence="2" key="1">
    <citation type="journal article" date="2024" name="Proc. Natl. Acad. Sci. U.S.A.">
        <title>Extraordinary preservation of gene collinearity over three hundred million years revealed in homosporous lycophytes.</title>
        <authorList>
            <person name="Li C."/>
            <person name="Wickell D."/>
            <person name="Kuo L.Y."/>
            <person name="Chen X."/>
            <person name="Nie B."/>
            <person name="Liao X."/>
            <person name="Peng D."/>
            <person name="Ji J."/>
            <person name="Jenkins J."/>
            <person name="Williams M."/>
            <person name="Shu S."/>
            <person name="Plott C."/>
            <person name="Barry K."/>
            <person name="Rajasekar S."/>
            <person name="Grimwood J."/>
            <person name="Han X."/>
            <person name="Sun S."/>
            <person name="Hou Z."/>
            <person name="He W."/>
            <person name="Dai G."/>
            <person name="Sun C."/>
            <person name="Schmutz J."/>
            <person name="Leebens-Mack J.H."/>
            <person name="Li F.W."/>
            <person name="Wang L."/>
        </authorList>
    </citation>
    <scope>NUCLEOTIDE SEQUENCE [LARGE SCALE GENOMIC DNA]</scope>
    <source>
        <strain evidence="2">cv. PW_Plant_1</strain>
    </source>
</reference>
<accession>A0ACC2CHR6</accession>
<name>A0ACC2CHR6_DIPCM</name>
<organism evidence="1 2">
    <name type="scientific">Diphasiastrum complanatum</name>
    <name type="common">Issler's clubmoss</name>
    <name type="synonym">Lycopodium complanatum</name>
    <dbReference type="NCBI Taxonomy" id="34168"/>
    <lineage>
        <taxon>Eukaryota</taxon>
        <taxon>Viridiplantae</taxon>
        <taxon>Streptophyta</taxon>
        <taxon>Embryophyta</taxon>
        <taxon>Tracheophyta</taxon>
        <taxon>Lycopodiopsida</taxon>
        <taxon>Lycopodiales</taxon>
        <taxon>Lycopodiaceae</taxon>
        <taxon>Lycopodioideae</taxon>
        <taxon>Diphasiastrum</taxon>
    </lineage>
</organism>
<protein>
    <submittedName>
        <fullName evidence="1">Uncharacterized protein</fullName>
    </submittedName>
</protein>
<gene>
    <name evidence="1" type="ORF">O6H91_10G063200</name>
</gene>
<keyword evidence="2" id="KW-1185">Reference proteome</keyword>
<sequence length="1299" mass="143067">MESILAKALESKLKYWLRSFTRDQFKLHGRSVLLHNLDLNGDALHATIGLPPTLRVTQARVGKLEIKLPTVSNVKTEPVVVDIDKLDLVLIEQYGNESDASVAGNHSFAGPTKSYSYGFADQIADGMTVQVGIVNLMLETRGGSHNHGEAAWTPPLASITMHKLLLYTTNELWKVVNLKEARNFFSDKKCIYVFKKLEWESISIDLLPHPDMFTDESLSSLSPMKSKRDNDGAKRLFFGGERFLENVSGAANITIHRTEQNNPLGLEVQFHIPEALCPALSEPGLRAFLRFMTGMYVCLNRGDLDPKAQQVVAEGTGRTLVGVSVDHILLCITDADFRLELILQSLYYLRGSSLDGECTKTMVQIMLGSMFIRDTFSQPSCTLMQPSMQCISNDFFPVPKFATDKFWPRIYPLDAYLVPQSETPPMLSMYSHNMMPAPAPPTIASQTVIQCQPIKVNLQEKSCIQIASFLADGIVVEHGVVLPDTSLNSMMCSVKEFDLTIPMNPSNLGSRRYENYESAFTGARLHVEDFVFAESPTLTYRLLKLENDPVCFPLWRGQPVDASQKRWVMRARYLSVALETQSCDDSANTVEDSDWAAGLWRCLEMQEPCLEAAMVSADGRPLITVPPPGGVVRLGIICKRYCFNASVEQLLFVLKMYSYMVEVSAALLRVTKSPDIVASLQLDQGSVPEEPLKKVISLSMLIESAPGDSTITLHFDVLEVKLLESLPNQPTLEGPPLVRVWSAGICFEVSYRPLGGAAAVSSTLNWQDIRVECVDAELESSTGHASTLSGLDMHRDEVLGEMPESNIIKESPQTPMPKFPTFGSPLAGSVLKHSNSKMRPVFWITDGNCSKQLENKLLKESGSGGKLPFLDIKVVHVIPYEKEDAEHHSLRVMAKIAGVRLGGGMIYNEALLHRFGVLASDGGAGKEVKRVLKELSSGPLGEFLKPTPRVAELNVPGNSTEMNDDSWTLTKPEDIELDFQLLDWLFALEGAEGLTRMSEITFSKASSALEESCWHLSFHRLRVTAFDTGRTHNLESSPLPKINLEISGVCVMKPQVALFGAKSSLDQSLNNGFENAILQSAATLGPAPYAHDEFIEAGIDKTNAISGICDRNGLDLELRLLLQEDGARVGLGEWKVESLRAAVTQPVEMEATKDEVENLVMLIKLEIEAASRIAAGILMLLELHGSLGQAAIEHLSNLGSGSLDNILTPERARRFSVGSVSSTPSHLSLGASANKKAIMQNSDSTLFQLEQALQKSQELCSKLKRQLTETSYSDDVSLLADQINDIQDLIPKLKDQGFC</sequence>
<dbReference type="EMBL" id="CM055101">
    <property type="protein sequence ID" value="KAJ7541506.1"/>
    <property type="molecule type" value="Genomic_DNA"/>
</dbReference>
<evidence type="ECO:0000313" key="1">
    <source>
        <dbReference type="EMBL" id="KAJ7541506.1"/>
    </source>
</evidence>
<proteinExistence type="predicted"/>
<evidence type="ECO:0000313" key="2">
    <source>
        <dbReference type="Proteomes" id="UP001162992"/>
    </source>
</evidence>
<dbReference type="Proteomes" id="UP001162992">
    <property type="component" value="Chromosome 10"/>
</dbReference>
<comment type="caution">
    <text evidence="1">The sequence shown here is derived from an EMBL/GenBank/DDBJ whole genome shotgun (WGS) entry which is preliminary data.</text>
</comment>